<dbReference type="InterPro" id="IPR016032">
    <property type="entry name" value="Sig_transdc_resp-reg_C-effctor"/>
</dbReference>
<evidence type="ECO:0000313" key="7">
    <source>
        <dbReference type="Proteomes" id="UP000199469"/>
    </source>
</evidence>
<dbReference type="InterPro" id="IPR000792">
    <property type="entry name" value="Tscrpt_reg_LuxR_C"/>
</dbReference>
<dbReference type="GO" id="GO:0006355">
    <property type="term" value="P:regulation of DNA-templated transcription"/>
    <property type="evidence" value="ECO:0007669"/>
    <property type="project" value="InterPro"/>
</dbReference>
<dbReference type="CDD" id="cd06170">
    <property type="entry name" value="LuxR_C_like"/>
    <property type="match status" value="1"/>
</dbReference>
<accession>A0A1I0P6M7</accession>
<evidence type="ECO:0000256" key="3">
    <source>
        <dbReference type="PROSITE-ProRule" id="PRU00169"/>
    </source>
</evidence>
<gene>
    <name evidence="6" type="ORF">SAMN05421841_1012</name>
</gene>
<dbReference type="SMART" id="SM00448">
    <property type="entry name" value="REC"/>
    <property type="match status" value="1"/>
</dbReference>
<protein>
    <submittedName>
        <fullName evidence="6">Two component transcriptional regulator, LuxR family</fullName>
    </submittedName>
</protein>
<feature type="modified residue" description="4-aspartylphosphate" evidence="3">
    <location>
        <position position="55"/>
    </location>
</feature>
<dbReference type="Gene3D" id="3.40.50.2300">
    <property type="match status" value="1"/>
</dbReference>
<dbReference type="InterPro" id="IPR001789">
    <property type="entry name" value="Sig_transdc_resp-reg_receiver"/>
</dbReference>
<keyword evidence="1 3" id="KW-0597">Phosphoprotein</keyword>
<feature type="domain" description="HTH luxR-type" evidence="4">
    <location>
        <begin position="139"/>
        <end position="204"/>
    </location>
</feature>
<dbReference type="InterPro" id="IPR051015">
    <property type="entry name" value="EvgA-like"/>
</dbReference>
<dbReference type="PROSITE" id="PS50110">
    <property type="entry name" value="RESPONSE_REGULATORY"/>
    <property type="match status" value="1"/>
</dbReference>
<evidence type="ECO:0000256" key="1">
    <source>
        <dbReference type="ARBA" id="ARBA00022553"/>
    </source>
</evidence>
<dbReference type="RefSeq" id="WP_089790931.1">
    <property type="nucleotide sequence ID" value="NZ_FOIU01000001.1"/>
</dbReference>
<feature type="domain" description="Response regulatory" evidence="5">
    <location>
        <begin position="4"/>
        <end position="119"/>
    </location>
</feature>
<evidence type="ECO:0000313" key="6">
    <source>
        <dbReference type="EMBL" id="SEW09720.1"/>
    </source>
</evidence>
<dbReference type="EMBL" id="FOIU01000001">
    <property type="protein sequence ID" value="SEW09720.1"/>
    <property type="molecule type" value="Genomic_DNA"/>
</dbReference>
<dbReference type="Pfam" id="PF00196">
    <property type="entry name" value="GerE"/>
    <property type="match status" value="1"/>
</dbReference>
<dbReference type="InterPro" id="IPR058245">
    <property type="entry name" value="NreC/VraR/RcsB-like_REC"/>
</dbReference>
<proteinExistence type="predicted"/>
<sequence length="204" mass="23161">MNKRILIADDHYVVRTGTAAILRSAYPNLTIDSSAEYGHVKESLQANRYDLILLDIDMPGSRFTEMIPELKAIQSDVKILIFSAYDQDIALQYIRKGAEGYLNKRGGEDDIEKAVKTILQTGYFYPPDLIPFIVKDVDISNSIKKLTSREYQVFELLAKGNGNLEISNILGIQINTISTFKKKIFEKLKVNNIVELSKVYQNLH</sequence>
<dbReference type="PANTHER" id="PTHR45566:SF2">
    <property type="entry name" value="NARL SUBFAMILY"/>
    <property type="match status" value="1"/>
</dbReference>
<dbReference type="AlphaFoldDB" id="A0A1I0P6M7"/>
<keyword evidence="2" id="KW-0238">DNA-binding</keyword>
<dbReference type="GO" id="GO:0003677">
    <property type="term" value="F:DNA binding"/>
    <property type="evidence" value="ECO:0007669"/>
    <property type="project" value="UniProtKB-KW"/>
</dbReference>
<organism evidence="6 7">
    <name type="scientific">Chryseobacterium wanjuense</name>
    <dbReference type="NCBI Taxonomy" id="356305"/>
    <lineage>
        <taxon>Bacteria</taxon>
        <taxon>Pseudomonadati</taxon>
        <taxon>Bacteroidota</taxon>
        <taxon>Flavobacteriia</taxon>
        <taxon>Flavobacteriales</taxon>
        <taxon>Weeksellaceae</taxon>
        <taxon>Chryseobacterium group</taxon>
        <taxon>Chryseobacterium</taxon>
    </lineage>
</organism>
<dbReference type="PROSITE" id="PS50043">
    <property type="entry name" value="HTH_LUXR_2"/>
    <property type="match status" value="1"/>
</dbReference>
<reference evidence="7" key="1">
    <citation type="submission" date="2016-10" db="EMBL/GenBank/DDBJ databases">
        <authorList>
            <person name="Varghese N."/>
            <person name="Submissions S."/>
        </authorList>
    </citation>
    <scope>NUCLEOTIDE SEQUENCE [LARGE SCALE GENOMIC DNA]</scope>
    <source>
        <strain evidence="7">DSM 17724</strain>
    </source>
</reference>
<dbReference type="PRINTS" id="PR00038">
    <property type="entry name" value="HTHLUXR"/>
</dbReference>
<dbReference type="STRING" id="356305.SAMN05421841_1012"/>
<dbReference type="InterPro" id="IPR011006">
    <property type="entry name" value="CheY-like_superfamily"/>
</dbReference>
<evidence type="ECO:0000259" key="5">
    <source>
        <dbReference type="PROSITE" id="PS50110"/>
    </source>
</evidence>
<name>A0A1I0P6M7_9FLAO</name>
<dbReference type="SUPFAM" id="SSF52172">
    <property type="entry name" value="CheY-like"/>
    <property type="match status" value="1"/>
</dbReference>
<keyword evidence="7" id="KW-1185">Reference proteome</keyword>
<dbReference type="SUPFAM" id="SSF46894">
    <property type="entry name" value="C-terminal effector domain of the bipartite response regulators"/>
    <property type="match status" value="1"/>
</dbReference>
<dbReference type="Pfam" id="PF00072">
    <property type="entry name" value="Response_reg"/>
    <property type="match status" value="1"/>
</dbReference>
<dbReference type="CDD" id="cd17535">
    <property type="entry name" value="REC_NarL-like"/>
    <property type="match status" value="1"/>
</dbReference>
<dbReference type="GO" id="GO:0000160">
    <property type="term" value="P:phosphorelay signal transduction system"/>
    <property type="evidence" value="ECO:0007669"/>
    <property type="project" value="InterPro"/>
</dbReference>
<dbReference type="SMART" id="SM00421">
    <property type="entry name" value="HTH_LUXR"/>
    <property type="match status" value="1"/>
</dbReference>
<evidence type="ECO:0000256" key="2">
    <source>
        <dbReference type="ARBA" id="ARBA00023125"/>
    </source>
</evidence>
<evidence type="ECO:0000259" key="4">
    <source>
        <dbReference type="PROSITE" id="PS50043"/>
    </source>
</evidence>
<dbReference type="OrthoDB" id="1013073at2"/>
<dbReference type="Proteomes" id="UP000199469">
    <property type="component" value="Unassembled WGS sequence"/>
</dbReference>
<dbReference type="PANTHER" id="PTHR45566">
    <property type="entry name" value="HTH-TYPE TRANSCRIPTIONAL REGULATOR YHJB-RELATED"/>
    <property type="match status" value="1"/>
</dbReference>